<dbReference type="InterPro" id="IPR000031">
    <property type="entry name" value="PurE_dom"/>
</dbReference>
<gene>
    <name evidence="5" type="ORF">S01H1_58026</name>
</gene>
<dbReference type="InterPro" id="IPR033747">
    <property type="entry name" value="PurE_ClassI"/>
</dbReference>
<feature type="domain" description="PurE" evidence="4">
    <location>
        <begin position="2"/>
        <end position="150"/>
    </location>
</feature>
<proteinExistence type="inferred from homology"/>
<dbReference type="Pfam" id="PF00731">
    <property type="entry name" value="AIRC"/>
    <property type="match status" value="1"/>
</dbReference>
<dbReference type="SUPFAM" id="SSF52255">
    <property type="entry name" value="N5-CAIR mutase (phosphoribosylaminoimidazole carboxylase, PurE)"/>
    <property type="match status" value="1"/>
</dbReference>
<dbReference type="AlphaFoldDB" id="X0VDB1"/>
<evidence type="ECO:0000256" key="2">
    <source>
        <dbReference type="ARBA" id="ARBA00023235"/>
    </source>
</evidence>
<comment type="pathway">
    <text evidence="3">Purine metabolism.</text>
</comment>
<dbReference type="Gene3D" id="3.40.50.1970">
    <property type="match status" value="1"/>
</dbReference>
<keyword evidence="1" id="KW-0658">Purine biosynthesis</keyword>
<dbReference type="InterPro" id="IPR024694">
    <property type="entry name" value="PurE_prokaryotes"/>
</dbReference>
<dbReference type="PANTHER" id="PTHR23046">
    <property type="entry name" value="PHOSPHORIBOSYLAMINOIMIDAZOLE CARBOXYLASE CATALYTIC SUBUNIT"/>
    <property type="match status" value="1"/>
</dbReference>
<dbReference type="SMART" id="SM01001">
    <property type="entry name" value="AIRC"/>
    <property type="match status" value="1"/>
</dbReference>
<dbReference type="HAMAP" id="MF_01929">
    <property type="entry name" value="PurE_classI"/>
    <property type="match status" value="1"/>
</dbReference>
<keyword evidence="2" id="KW-0413">Isomerase</keyword>
<dbReference type="NCBIfam" id="TIGR01162">
    <property type="entry name" value="purE"/>
    <property type="match status" value="1"/>
</dbReference>
<evidence type="ECO:0000259" key="4">
    <source>
        <dbReference type="SMART" id="SM01001"/>
    </source>
</evidence>
<dbReference type="PIRSF" id="PIRSF001338">
    <property type="entry name" value="AIR_carboxylase"/>
    <property type="match status" value="1"/>
</dbReference>
<reference evidence="5" key="1">
    <citation type="journal article" date="2014" name="Front. Microbiol.">
        <title>High frequency of phylogenetically diverse reductive dehalogenase-homologous genes in deep subseafloor sedimentary metagenomes.</title>
        <authorList>
            <person name="Kawai M."/>
            <person name="Futagami T."/>
            <person name="Toyoda A."/>
            <person name="Takaki Y."/>
            <person name="Nishi S."/>
            <person name="Hori S."/>
            <person name="Arai W."/>
            <person name="Tsubouchi T."/>
            <person name="Morono Y."/>
            <person name="Uchiyama I."/>
            <person name="Ito T."/>
            <person name="Fujiyama A."/>
            <person name="Inagaki F."/>
            <person name="Takami H."/>
        </authorList>
    </citation>
    <scope>NUCLEOTIDE SEQUENCE</scope>
    <source>
        <strain evidence="5">Expedition CK06-06</strain>
    </source>
</reference>
<dbReference type="EMBL" id="BARS01037878">
    <property type="protein sequence ID" value="GAG16350.1"/>
    <property type="molecule type" value="Genomic_DNA"/>
</dbReference>
<comment type="caution">
    <text evidence="5">The sequence shown here is derived from an EMBL/GenBank/DDBJ whole genome shotgun (WGS) entry which is preliminary data.</text>
</comment>
<accession>X0VDB1</accession>
<evidence type="ECO:0000256" key="1">
    <source>
        <dbReference type="ARBA" id="ARBA00022755"/>
    </source>
</evidence>
<protein>
    <recommendedName>
        <fullName evidence="4">PurE domain-containing protein</fullName>
    </recommendedName>
</protein>
<dbReference type="GO" id="GO:0016853">
    <property type="term" value="F:isomerase activity"/>
    <property type="evidence" value="ECO:0007669"/>
    <property type="project" value="UniProtKB-KW"/>
</dbReference>
<evidence type="ECO:0000313" key="5">
    <source>
        <dbReference type="EMBL" id="GAG16350.1"/>
    </source>
</evidence>
<dbReference type="GO" id="GO:0006189">
    <property type="term" value="P:'de novo' IMP biosynthetic process"/>
    <property type="evidence" value="ECO:0007669"/>
    <property type="project" value="InterPro"/>
</dbReference>
<name>X0VDB1_9ZZZZ</name>
<dbReference type="PANTHER" id="PTHR23046:SF2">
    <property type="entry name" value="PHOSPHORIBOSYLAMINOIMIDAZOLE CARBOXYLASE"/>
    <property type="match status" value="1"/>
</dbReference>
<organism evidence="5">
    <name type="scientific">marine sediment metagenome</name>
    <dbReference type="NCBI Taxonomy" id="412755"/>
    <lineage>
        <taxon>unclassified sequences</taxon>
        <taxon>metagenomes</taxon>
        <taxon>ecological metagenomes</taxon>
    </lineage>
</organism>
<sequence length="150" mass="15526">MPRVAVLTGSKSDVPILEPCLQALTDLGIEHELHVMSAHRTPEKVQQFAASSADQGFEVIIAAAGMAAHLPGVVAAWTTLPVIGVPIGKPGMSGLDALLSIAQMPPGVPVACMAVNGARNAALYAAAILALKHPDVRQALHKYRQGLAEA</sequence>
<evidence type="ECO:0000256" key="3">
    <source>
        <dbReference type="ARBA" id="ARBA00025704"/>
    </source>
</evidence>